<keyword evidence="1" id="KW-0812">Transmembrane</keyword>
<dbReference type="EMBL" id="LCJB01000092">
    <property type="protein sequence ID" value="KKT67942.1"/>
    <property type="molecule type" value="Genomic_DNA"/>
</dbReference>
<dbReference type="Gene3D" id="2.160.20.80">
    <property type="entry name" value="E3 ubiquitin-protein ligase SopA"/>
    <property type="match status" value="1"/>
</dbReference>
<comment type="caution">
    <text evidence="2">The sequence shown here is derived from an EMBL/GenBank/DDBJ whole genome shotgun (WGS) entry which is preliminary data.</text>
</comment>
<gene>
    <name evidence="2" type="ORF">UW63_C0092G0003</name>
</gene>
<dbReference type="AlphaFoldDB" id="A0A0G1LGQ7"/>
<accession>A0A0G1LGQ7</accession>
<evidence type="ECO:0000313" key="2">
    <source>
        <dbReference type="EMBL" id="KKT67942.1"/>
    </source>
</evidence>
<proteinExistence type="predicted"/>
<evidence type="ECO:0000313" key="3">
    <source>
        <dbReference type="Proteomes" id="UP000034154"/>
    </source>
</evidence>
<organism evidence="2 3">
    <name type="scientific">Candidatus Uhrbacteria bacterium GW2011_GWF2_44_350</name>
    <dbReference type="NCBI Taxonomy" id="1619000"/>
    <lineage>
        <taxon>Bacteria</taxon>
        <taxon>Candidatus Uhriibacteriota</taxon>
    </lineage>
</organism>
<dbReference type="SUPFAM" id="SSF141571">
    <property type="entry name" value="Pentapeptide repeat-like"/>
    <property type="match status" value="1"/>
</dbReference>
<feature type="transmembrane region" description="Helical" evidence="1">
    <location>
        <begin position="17"/>
        <end position="36"/>
    </location>
</feature>
<name>A0A0G1LGQ7_9BACT</name>
<protein>
    <recommendedName>
        <fullName evidence="4">Pentapeptide repeat protein</fullName>
    </recommendedName>
</protein>
<sequence length="277" mass="31862">MDTFCPLAPASKFGEAGWYKISGLARFFLLLFLFFLKICKNKIIMSKDYGPNEPMEIRLEQRREENSDYISRREDKPKYAALAKELLGGSVKSETWADWKKLFEVCNKMEEVDLTRFLKDAELDKIAAKLEVVFLVDGAGFNKIRKQFSGAEYQKVWNIFFEVLRRRAGRSFFIDLARGGQLFVGLDMHGLTLKDLPEFSTCYGADMREAIITGHAKNIDWRGADLRGAHFDQTFFVQNQHFQGAKMDGVIFSECTGLCFEPEGLSPELERQVKNER</sequence>
<dbReference type="Proteomes" id="UP000034154">
    <property type="component" value="Unassembled WGS sequence"/>
</dbReference>
<keyword evidence="1" id="KW-0472">Membrane</keyword>
<evidence type="ECO:0008006" key="4">
    <source>
        <dbReference type="Google" id="ProtNLM"/>
    </source>
</evidence>
<keyword evidence="1" id="KW-1133">Transmembrane helix</keyword>
<reference evidence="2 3" key="1">
    <citation type="journal article" date="2015" name="Nature">
        <title>rRNA introns, odd ribosomes, and small enigmatic genomes across a large radiation of phyla.</title>
        <authorList>
            <person name="Brown C.T."/>
            <person name="Hug L.A."/>
            <person name="Thomas B.C."/>
            <person name="Sharon I."/>
            <person name="Castelle C.J."/>
            <person name="Singh A."/>
            <person name="Wilkins M.J."/>
            <person name="Williams K.H."/>
            <person name="Banfield J.F."/>
        </authorList>
    </citation>
    <scope>NUCLEOTIDE SEQUENCE [LARGE SCALE GENOMIC DNA]</scope>
</reference>
<evidence type="ECO:0000256" key="1">
    <source>
        <dbReference type="SAM" id="Phobius"/>
    </source>
</evidence>